<evidence type="ECO:0000313" key="3">
    <source>
        <dbReference type="Proteomes" id="UP000287385"/>
    </source>
</evidence>
<dbReference type="EMBL" id="BDEV01000122">
    <property type="protein sequence ID" value="GCD63781.1"/>
    <property type="molecule type" value="Genomic_DNA"/>
</dbReference>
<keyword evidence="3" id="KW-1185">Reference proteome</keyword>
<organism evidence="2 3">
    <name type="scientific">Acetobacter pasteurianus NBRC 3278</name>
    <dbReference type="NCBI Taxonomy" id="1226660"/>
    <lineage>
        <taxon>Bacteria</taxon>
        <taxon>Pseudomonadati</taxon>
        <taxon>Pseudomonadota</taxon>
        <taxon>Alphaproteobacteria</taxon>
        <taxon>Acetobacterales</taxon>
        <taxon>Acetobacteraceae</taxon>
        <taxon>Acetobacter</taxon>
    </lineage>
</organism>
<evidence type="ECO:0000313" key="2">
    <source>
        <dbReference type="EMBL" id="GCD63781.1"/>
    </source>
</evidence>
<feature type="region of interest" description="Disordered" evidence="1">
    <location>
        <begin position="1"/>
        <end position="64"/>
    </location>
</feature>
<dbReference type="Proteomes" id="UP000287385">
    <property type="component" value="Unassembled WGS sequence"/>
</dbReference>
<name>A0A401X7A5_ACEPA</name>
<comment type="caution">
    <text evidence="2">The sequence shown here is derived from an EMBL/GenBank/DDBJ whole genome shotgun (WGS) entry which is preliminary data.</text>
</comment>
<gene>
    <name evidence="2" type="ORF">NBRC3278_2874</name>
</gene>
<reference evidence="2 3" key="1">
    <citation type="submission" date="2016-06" db="EMBL/GenBank/DDBJ databases">
        <title>Acetobacter pasteurianus NBRC 3278 whole genome sequencing project.</title>
        <authorList>
            <person name="Matsutani M."/>
            <person name="Shiwa Y."/>
            <person name="Okamoto-Kainuma A."/>
            <person name="Ishikawa M."/>
            <person name="Koizumi Y."/>
            <person name="Yoshikawa H."/>
            <person name="Yakushi T."/>
            <person name="Matsushita K."/>
        </authorList>
    </citation>
    <scope>NUCLEOTIDE SEQUENCE [LARGE SCALE GENOMIC DNA]</scope>
    <source>
        <strain evidence="2 3">NBRC 3278</strain>
    </source>
</reference>
<accession>A0A401X7A5</accession>
<evidence type="ECO:0000256" key="1">
    <source>
        <dbReference type="SAM" id="MobiDB-lite"/>
    </source>
</evidence>
<protein>
    <submittedName>
        <fullName evidence="2">Uncharacterized protein</fullName>
    </submittedName>
</protein>
<dbReference type="AlphaFoldDB" id="A0A401X7A5"/>
<sequence length="64" mass="6925">MMSLEDNEALTASASWSANKKLKGKELAQVEGEARPWASRPTPLILRTTGPTPFHFGRAQASKG</sequence>
<feature type="compositionally biased region" description="Basic and acidic residues" evidence="1">
    <location>
        <begin position="24"/>
        <end position="34"/>
    </location>
</feature>
<proteinExistence type="predicted"/>